<evidence type="ECO:0000256" key="1">
    <source>
        <dbReference type="ARBA" id="ARBA00004651"/>
    </source>
</evidence>
<feature type="transmembrane region" description="Helical" evidence="7">
    <location>
        <begin position="360"/>
        <end position="384"/>
    </location>
</feature>
<dbReference type="PANTHER" id="PTHR23517:SF13">
    <property type="entry name" value="MAJOR FACILITATOR SUPERFAMILY MFS_1"/>
    <property type="match status" value="1"/>
</dbReference>
<dbReference type="GO" id="GO:0022857">
    <property type="term" value="F:transmembrane transporter activity"/>
    <property type="evidence" value="ECO:0007669"/>
    <property type="project" value="InterPro"/>
</dbReference>
<dbReference type="OrthoDB" id="3177957at2"/>
<evidence type="ECO:0000256" key="4">
    <source>
        <dbReference type="ARBA" id="ARBA00022692"/>
    </source>
</evidence>
<gene>
    <name evidence="9" type="ORF">UG56_021805</name>
</gene>
<evidence type="ECO:0000259" key="8">
    <source>
        <dbReference type="PROSITE" id="PS50850"/>
    </source>
</evidence>
<dbReference type="InterPro" id="IPR011701">
    <property type="entry name" value="MFS"/>
</dbReference>
<dbReference type="GO" id="GO:0005886">
    <property type="term" value="C:plasma membrane"/>
    <property type="evidence" value="ECO:0007669"/>
    <property type="project" value="UniProtKB-SubCell"/>
</dbReference>
<feature type="transmembrane region" description="Helical" evidence="7">
    <location>
        <begin position="158"/>
        <end position="178"/>
    </location>
</feature>
<sequence>MMTPIGDHGGMTTIQAAPLTERHHHARGFWSVAFLFAATMGFAAAPAPLYVFYVDEQGWGSFAITVVFATYGAGVAVSLFLAGHLSDRFGRRRVVAPAVLLNVLSALIFLSTHELGWLLLARLLSGLGVGMLTATATAHLAELHRNARPEAPATRAEVVATAANIGGLGLGPLVAGALAEWAPRPLYTPYAVFAFLMVIGLLAVVAAPETVDTDQPGWTYRPQRVRVPADARSAYFAAGMASFVAFAMFGFFTSLVPSFLADELSLHSHAVAGVVGFSIFGAAALFQVLAGRWQRRRLYVTGLVALTVGLLLVVGALLSGTFWVLVVGAVVTGAGSGMSFKAAVATVISVAPAEGRGEALAGLFLMAYLGITVPVVLLGILVQYVATDPAMLAFGALLLVLLGVAARGVAGTRRTA</sequence>
<feature type="transmembrane region" description="Helical" evidence="7">
    <location>
        <begin position="266"/>
        <end position="286"/>
    </location>
</feature>
<feature type="transmembrane region" description="Helical" evidence="7">
    <location>
        <begin position="59"/>
        <end position="82"/>
    </location>
</feature>
<feature type="domain" description="Major facilitator superfamily (MFS) profile" evidence="8">
    <location>
        <begin position="1"/>
        <end position="413"/>
    </location>
</feature>
<dbReference type="PROSITE" id="PS50850">
    <property type="entry name" value="MFS"/>
    <property type="match status" value="1"/>
</dbReference>
<accession>A0A1J4MZG4</accession>
<name>A0A1J4MZG4_9ACTN</name>
<dbReference type="SUPFAM" id="SSF103473">
    <property type="entry name" value="MFS general substrate transporter"/>
    <property type="match status" value="1"/>
</dbReference>
<dbReference type="Proteomes" id="UP000033772">
    <property type="component" value="Unassembled WGS sequence"/>
</dbReference>
<comment type="subcellular location">
    <subcellularLocation>
        <location evidence="1">Cell membrane</location>
        <topology evidence="1">Multi-pass membrane protein</topology>
    </subcellularLocation>
</comment>
<feature type="transmembrane region" description="Helical" evidence="7">
    <location>
        <begin position="29"/>
        <end position="53"/>
    </location>
</feature>
<keyword evidence="10" id="KW-1185">Reference proteome</keyword>
<keyword evidence="6 7" id="KW-0472">Membrane</keyword>
<evidence type="ECO:0000256" key="6">
    <source>
        <dbReference type="ARBA" id="ARBA00023136"/>
    </source>
</evidence>
<proteinExistence type="predicted"/>
<keyword evidence="3" id="KW-1003">Cell membrane</keyword>
<dbReference type="PANTHER" id="PTHR23517">
    <property type="entry name" value="RESISTANCE PROTEIN MDTM, PUTATIVE-RELATED-RELATED"/>
    <property type="match status" value="1"/>
</dbReference>
<evidence type="ECO:0000313" key="10">
    <source>
        <dbReference type="Proteomes" id="UP000033772"/>
    </source>
</evidence>
<evidence type="ECO:0000256" key="2">
    <source>
        <dbReference type="ARBA" id="ARBA00022448"/>
    </source>
</evidence>
<organism evidence="9 10">
    <name type="scientific">Nocardioides luteus</name>
    <dbReference type="NCBI Taxonomy" id="1844"/>
    <lineage>
        <taxon>Bacteria</taxon>
        <taxon>Bacillati</taxon>
        <taxon>Actinomycetota</taxon>
        <taxon>Actinomycetes</taxon>
        <taxon>Propionibacteriales</taxon>
        <taxon>Nocardioidaceae</taxon>
        <taxon>Nocardioides</taxon>
    </lineage>
</organism>
<evidence type="ECO:0000256" key="7">
    <source>
        <dbReference type="SAM" id="Phobius"/>
    </source>
</evidence>
<protein>
    <submittedName>
        <fullName evidence="9">MFS transporter</fullName>
    </submittedName>
</protein>
<dbReference type="InterPro" id="IPR020846">
    <property type="entry name" value="MFS_dom"/>
</dbReference>
<evidence type="ECO:0000256" key="3">
    <source>
        <dbReference type="ARBA" id="ARBA00022475"/>
    </source>
</evidence>
<feature type="transmembrane region" description="Helical" evidence="7">
    <location>
        <begin position="390"/>
        <end position="410"/>
    </location>
</feature>
<reference evidence="9" key="1">
    <citation type="submission" date="2016-10" db="EMBL/GenBank/DDBJ databases">
        <title>Draft Genome Sequence of Nocardioides luteus Strain BAFB, an Alkane-Degrading Bacterium Isolated from JP-7 Polluted Soil.</title>
        <authorList>
            <person name="Brown L."/>
            <person name="Ruiz O.N."/>
            <person name="Gunasekera T."/>
        </authorList>
    </citation>
    <scope>NUCLEOTIDE SEQUENCE [LARGE SCALE GENOMIC DNA]</scope>
    <source>
        <strain evidence="9">BAFB</strain>
    </source>
</reference>
<evidence type="ECO:0000313" key="9">
    <source>
        <dbReference type="EMBL" id="OIJ24651.1"/>
    </source>
</evidence>
<dbReference type="InterPro" id="IPR036259">
    <property type="entry name" value="MFS_trans_sf"/>
</dbReference>
<feature type="transmembrane region" description="Helical" evidence="7">
    <location>
        <begin position="233"/>
        <end position="260"/>
    </location>
</feature>
<feature type="transmembrane region" description="Helical" evidence="7">
    <location>
        <begin position="298"/>
        <end position="318"/>
    </location>
</feature>
<dbReference type="STRING" id="1844.UG56_021805"/>
<dbReference type="InterPro" id="IPR050171">
    <property type="entry name" value="MFS_Transporters"/>
</dbReference>
<keyword evidence="4 7" id="KW-0812">Transmembrane</keyword>
<dbReference type="AlphaFoldDB" id="A0A1J4MZG4"/>
<comment type="caution">
    <text evidence="9">The sequence shown here is derived from an EMBL/GenBank/DDBJ whole genome shotgun (WGS) entry which is preliminary data.</text>
</comment>
<keyword evidence="2" id="KW-0813">Transport</keyword>
<keyword evidence="5 7" id="KW-1133">Transmembrane helix</keyword>
<dbReference type="EMBL" id="JZDQ02000035">
    <property type="protein sequence ID" value="OIJ24651.1"/>
    <property type="molecule type" value="Genomic_DNA"/>
</dbReference>
<feature type="transmembrane region" description="Helical" evidence="7">
    <location>
        <begin position="324"/>
        <end position="348"/>
    </location>
</feature>
<feature type="transmembrane region" description="Helical" evidence="7">
    <location>
        <begin position="94"/>
        <end position="111"/>
    </location>
</feature>
<dbReference type="Gene3D" id="1.20.1250.20">
    <property type="entry name" value="MFS general substrate transporter like domains"/>
    <property type="match status" value="1"/>
</dbReference>
<feature type="transmembrane region" description="Helical" evidence="7">
    <location>
        <begin position="190"/>
        <end position="212"/>
    </location>
</feature>
<dbReference type="Pfam" id="PF07690">
    <property type="entry name" value="MFS_1"/>
    <property type="match status" value="2"/>
</dbReference>
<evidence type="ECO:0000256" key="5">
    <source>
        <dbReference type="ARBA" id="ARBA00022989"/>
    </source>
</evidence>
<feature type="transmembrane region" description="Helical" evidence="7">
    <location>
        <begin position="117"/>
        <end position="138"/>
    </location>
</feature>